<evidence type="ECO:0000259" key="6">
    <source>
        <dbReference type="PROSITE" id="PS51805"/>
    </source>
</evidence>
<dbReference type="PANTHER" id="PTHR47672:SF1">
    <property type="entry name" value="E3 UBIQUITIN-PROTEIN LIGASE SNT2"/>
    <property type="match status" value="1"/>
</dbReference>
<keyword evidence="1" id="KW-0479">Metal-binding</keyword>
<dbReference type="InterPro" id="IPR011011">
    <property type="entry name" value="Znf_FYVE_PHD"/>
</dbReference>
<evidence type="ECO:0000256" key="4">
    <source>
        <dbReference type="SAM" id="MobiDB-lite"/>
    </source>
</evidence>
<evidence type="ECO:0000259" key="5">
    <source>
        <dbReference type="PROSITE" id="PS51038"/>
    </source>
</evidence>
<dbReference type="OrthoDB" id="336088at2759"/>
<dbReference type="InterPro" id="IPR043151">
    <property type="entry name" value="BAH_sf"/>
</dbReference>
<dbReference type="GO" id="GO:0004842">
    <property type="term" value="F:ubiquitin-protein transferase activity"/>
    <property type="evidence" value="ECO:0007669"/>
    <property type="project" value="TreeGrafter"/>
</dbReference>
<feature type="domain" description="PHD-type" evidence="6">
    <location>
        <begin position="833"/>
        <end position="968"/>
    </location>
</feature>
<dbReference type="InterPro" id="IPR034732">
    <property type="entry name" value="EPHD"/>
</dbReference>
<dbReference type="Pfam" id="PF00628">
    <property type="entry name" value="PHD"/>
    <property type="match status" value="1"/>
</dbReference>
<dbReference type="Pfam" id="PF01426">
    <property type="entry name" value="BAH"/>
    <property type="match status" value="1"/>
</dbReference>
<organism evidence="7 8">
    <name type="scientific">Lineolata rhizophorae</name>
    <dbReference type="NCBI Taxonomy" id="578093"/>
    <lineage>
        <taxon>Eukaryota</taxon>
        <taxon>Fungi</taxon>
        <taxon>Dikarya</taxon>
        <taxon>Ascomycota</taxon>
        <taxon>Pezizomycotina</taxon>
        <taxon>Dothideomycetes</taxon>
        <taxon>Dothideomycetes incertae sedis</taxon>
        <taxon>Lineolatales</taxon>
        <taxon>Lineolataceae</taxon>
        <taxon>Lineolata</taxon>
    </lineage>
</organism>
<evidence type="ECO:0000256" key="1">
    <source>
        <dbReference type="ARBA" id="ARBA00022723"/>
    </source>
</evidence>
<dbReference type="InterPro" id="IPR029617">
    <property type="entry name" value="Snt2"/>
</dbReference>
<proteinExistence type="predicted"/>
<evidence type="ECO:0008006" key="9">
    <source>
        <dbReference type="Google" id="ProtNLM"/>
    </source>
</evidence>
<feature type="region of interest" description="Disordered" evidence="4">
    <location>
        <begin position="1017"/>
        <end position="1068"/>
    </location>
</feature>
<evidence type="ECO:0000313" key="8">
    <source>
        <dbReference type="Proteomes" id="UP000799766"/>
    </source>
</evidence>
<evidence type="ECO:0000313" key="7">
    <source>
        <dbReference type="EMBL" id="KAF2459779.1"/>
    </source>
</evidence>
<feature type="compositionally biased region" description="Pro residues" evidence="4">
    <location>
        <begin position="1279"/>
        <end position="1289"/>
    </location>
</feature>
<keyword evidence="8" id="KW-1185">Reference proteome</keyword>
<feature type="region of interest" description="Disordered" evidence="4">
    <location>
        <begin position="201"/>
        <end position="234"/>
    </location>
</feature>
<dbReference type="PANTHER" id="PTHR47672">
    <property type="entry name" value="E3 UBIQUITIN-PROTEIN LIGASE SNT2"/>
    <property type="match status" value="1"/>
</dbReference>
<feature type="compositionally biased region" description="Polar residues" evidence="4">
    <location>
        <begin position="1124"/>
        <end position="1133"/>
    </location>
</feature>
<dbReference type="InterPro" id="IPR013083">
    <property type="entry name" value="Znf_RING/FYVE/PHD"/>
</dbReference>
<reference evidence="7" key="1">
    <citation type="journal article" date="2020" name="Stud. Mycol.">
        <title>101 Dothideomycetes genomes: a test case for predicting lifestyles and emergence of pathogens.</title>
        <authorList>
            <person name="Haridas S."/>
            <person name="Albert R."/>
            <person name="Binder M."/>
            <person name="Bloem J."/>
            <person name="Labutti K."/>
            <person name="Salamov A."/>
            <person name="Andreopoulos B."/>
            <person name="Baker S."/>
            <person name="Barry K."/>
            <person name="Bills G."/>
            <person name="Bluhm B."/>
            <person name="Cannon C."/>
            <person name="Castanera R."/>
            <person name="Culley D."/>
            <person name="Daum C."/>
            <person name="Ezra D."/>
            <person name="Gonzalez J."/>
            <person name="Henrissat B."/>
            <person name="Kuo A."/>
            <person name="Liang C."/>
            <person name="Lipzen A."/>
            <person name="Lutzoni F."/>
            <person name="Magnuson J."/>
            <person name="Mondo S."/>
            <person name="Nolan M."/>
            <person name="Ohm R."/>
            <person name="Pangilinan J."/>
            <person name="Park H.-J."/>
            <person name="Ramirez L."/>
            <person name="Alfaro M."/>
            <person name="Sun H."/>
            <person name="Tritt A."/>
            <person name="Yoshinaga Y."/>
            <person name="Zwiers L.-H."/>
            <person name="Turgeon B."/>
            <person name="Goodwin S."/>
            <person name="Spatafora J."/>
            <person name="Crous P."/>
            <person name="Grigoriev I."/>
        </authorList>
    </citation>
    <scope>NUCLEOTIDE SEQUENCE</scope>
    <source>
        <strain evidence="7">ATCC 16933</strain>
    </source>
</reference>
<feature type="compositionally biased region" description="Pro residues" evidence="4">
    <location>
        <begin position="1366"/>
        <end position="1376"/>
    </location>
</feature>
<dbReference type="Gene3D" id="1.10.10.60">
    <property type="entry name" value="Homeodomain-like"/>
    <property type="match status" value="1"/>
</dbReference>
<dbReference type="InterPro" id="IPR019787">
    <property type="entry name" value="Znf_PHD-finger"/>
</dbReference>
<dbReference type="GO" id="GO:0003682">
    <property type="term" value="F:chromatin binding"/>
    <property type="evidence" value="ECO:0007669"/>
    <property type="project" value="InterPro"/>
</dbReference>
<feature type="compositionally biased region" description="Acidic residues" evidence="4">
    <location>
        <begin position="203"/>
        <end position="217"/>
    </location>
</feature>
<feature type="compositionally biased region" description="Polar residues" evidence="4">
    <location>
        <begin position="1036"/>
        <end position="1055"/>
    </location>
</feature>
<feature type="compositionally biased region" description="Polar residues" evidence="4">
    <location>
        <begin position="1349"/>
        <end position="1358"/>
    </location>
</feature>
<dbReference type="CDD" id="cd15497">
    <property type="entry name" value="PHD1_Snt2p_like"/>
    <property type="match status" value="1"/>
</dbReference>
<feature type="region of interest" description="Disordered" evidence="4">
    <location>
        <begin position="1096"/>
        <end position="1154"/>
    </location>
</feature>
<dbReference type="Proteomes" id="UP000799766">
    <property type="component" value="Unassembled WGS sequence"/>
</dbReference>
<dbReference type="InterPro" id="IPR001025">
    <property type="entry name" value="BAH_dom"/>
</dbReference>
<evidence type="ECO:0000256" key="2">
    <source>
        <dbReference type="ARBA" id="ARBA00022771"/>
    </source>
</evidence>
<feature type="compositionally biased region" description="Basic and acidic residues" evidence="4">
    <location>
        <begin position="675"/>
        <end position="691"/>
    </location>
</feature>
<accession>A0A6A6P7C5</accession>
<keyword evidence="2" id="KW-0863">Zinc-finger</keyword>
<feature type="region of interest" description="Disordered" evidence="4">
    <location>
        <begin position="652"/>
        <end position="721"/>
    </location>
</feature>
<sequence>MEFIRAPNKSHSPVEQLRVNWYYRPRDVLRYNSDTRLVYATMHSDICPLTSLRGKCTILHRSEISDIDEYRRRKDSFWFNQVFDRFIHRWYEAIPVQQVINVPDNVKKALNERWKYVVVETGRVKELTAAVKLCKRCSGYCASDDSVDCAVCKNTYHMNCVRPPVLKKPSRGFAWACAPCGRAQERKLEARRTPIIGDLSKDAEEEELIDEEEEDLGPAETRAPSPNGSVGDTPGNEAEIALAKMWPMRYLGIHCRVEDALQYDDRAIYPRASSRLGPRHQANVNVWHGRPVELVKPAEIKRRYVKSGSNKKDTKLSKETLAALEADKQEKAKRPKWVMDEPFGFVHRGEDYPNDDPRNTAQLLFKMPSEEERKPGMDIDKVINKYIEHLRVLMREWEFARLYTPESILWKAFRVIPTNVFDKAMTLLMENKFDALAATKQIKALTAKPENFKEPNPTPDEYKRFVEGVAKYGSELRNVRLHVKTMPHKDIVRFYYQWKRTRAGRNVWGSYAGRKGTKKKAESESASRLVDDVADDQDDSAFDSNKAILKKRGFQCKFCSTQKSRQWRRAPGVTPGQTIASNAKAGSKDKGQHLVLALCQRCAGLWRKYAIQWENIDEVAKKVAQGGSKQWKRRFDEELLNELVAYNENSDYVDTEDLSESQPPSVEPPKKKQKASNEKEKDSQKEKDKESAPASAVAEPVVKKKPAPPPKQPTPPPLPAQPKFRDLPCAVCWTFEPFRDHLFTCTGCKLTVHRQCYGIHSDRRTSSKWLCDMCLNDRKNRTNIDYKCVLCPNHYTEQELVEPPKVSHKKKTDREREKERLEKELVIKAAEDYRRSQREHGRPEMPREPLKMTSNYHWVHVQCAIWTPGVEFSNAEALETVENIGPPAVPPSKYEQICKVCKENKEGACVTCPQCHGAFHVTCAQRAGYYLGFDIAPVKSTRKDVVTTVSLGGETGFMTAVIWCKEHAAKDKRHAMNDVVDETSLQEYGNALQLFARNYKQADRTLTGTARKAALLDSATKGQAPPTAAQPPPSNRRVSSANITVANRTQRSSAGATVKSEDQDSDMQMATKSLGKKCATCGVDVSPRWWPFRLQAPQKESQKSSSPDSGIAVNGTDAIGDGYGQNSSRQAVPQPNGVGDHADEASRFTSNQQPATSAAAAAMASAALTVDSGTSVPSGADAFQCHKCHVKKLTEPEKKEETRSSIFPEAPLPSRSPPILLGATIPQWIPPGSIPPTSFMGGIPMHPHGLPPPAPVGAHIPSHPPYQAPLPPHHHMNGYPPPPGGPVLPPHMGTGRSPYPPQTAPPPPPIHVGNAPAHPLVPPQAPNGLHSSHVPIPSPTRAGVPPQFHSRQTDNPFQHSAGHGQPMPPFHPPPQAGSPGQVQNRPVTPRDAHGGGAEGRASAGASASPSLRNLLQ</sequence>
<dbReference type="Gene3D" id="3.30.40.10">
    <property type="entry name" value="Zinc/RING finger domain, C3HC4 (zinc finger)"/>
    <property type="match status" value="3"/>
</dbReference>
<feature type="compositionally biased region" description="Pro residues" evidence="4">
    <location>
        <begin position="707"/>
        <end position="720"/>
    </location>
</feature>
<dbReference type="InterPro" id="IPR001965">
    <property type="entry name" value="Znf_PHD"/>
</dbReference>
<dbReference type="Gene3D" id="2.30.30.490">
    <property type="match status" value="1"/>
</dbReference>
<feature type="compositionally biased region" description="Low complexity" evidence="4">
    <location>
        <begin position="1399"/>
        <end position="1410"/>
    </location>
</feature>
<dbReference type="SMART" id="SM00249">
    <property type="entry name" value="PHD"/>
    <property type="match status" value="3"/>
</dbReference>
<feature type="compositionally biased region" description="Pro residues" evidence="4">
    <location>
        <begin position="1298"/>
        <end position="1310"/>
    </location>
</feature>
<evidence type="ECO:0000256" key="3">
    <source>
        <dbReference type="ARBA" id="ARBA00022833"/>
    </source>
</evidence>
<dbReference type="GO" id="GO:0008270">
    <property type="term" value="F:zinc ion binding"/>
    <property type="evidence" value="ECO:0007669"/>
    <property type="project" value="UniProtKB-KW"/>
</dbReference>
<protein>
    <recommendedName>
        <fullName evidence="9">PHD finger and BAH domain protein</fullName>
    </recommendedName>
</protein>
<gene>
    <name evidence="7" type="ORF">BDY21DRAFT_177985</name>
</gene>
<dbReference type="SUPFAM" id="SSF57903">
    <property type="entry name" value="FYVE/PHD zinc finger"/>
    <property type="match status" value="2"/>
</dbReference>
<dbReference type="PROSITE" id="PS51805">
    <property type="entry name" value="EPHD"/>
    <property type="match status" value="1"/>
</dbReference>
<name>A0A6A6P7C5_9PEZI</name>
<feature type="domain" description="BAH" evidence="5">
    <location>
        <begin position="1"/>
        <end position="94"/>
    </location>
</feature>
<feature type="region of interest" description="Disordered" evidence="4">
    <location>
        <begin position="1270"/>
        <end position="1416"/>
    </location>
</feature>
<keyword evidence="3" id="KW-0862">Zinc</keyword>
<dbReference type="Pfam" id="PF13832">
    <property type="entry name" value="zf-HC5HC2H_2"/>
    <property type="match status" value="1"/>
</dbReference>
<dbReference type="GO" id="GO:0048189">
    <property type="term" value="C:Lid2 complex"/>
    <property type="evidence" value="ECO:0007669"/>
    <property type="project" value="TreeGrafter"/>
</dbReference>
<dbReference type="EMBL" id="MU001674">
    <property type="protein sequence ID" value="KAF2459779.1"/>
    <property type="molecule type" value="Genomic_DNA"/>
</dbReference>
<dbReference type="PROSITE" id="PS51038">
    <property type="entry name" value="BAH"/>
    <property type="match status" value="1"/>
</dbReference>
<dbReference type="GO" id="GO:0036205">
    <property type="term" value="P:histone catabolic process"/>
    <property type="evidence" value="ECO:0007669"/>
    <property type="project" value="TreeGrafter"/>
</dbReference>
<dbReference type="Pfam" id="PF13831">
    <property type="entry name" value="PHD_2"/>
    <property type="match status" value="1"/>
</dbReference>